<feature type="region of interest" description="Disordered" evidence="11">
    <location>
        <begin position="53"/>
        <end position="108"/>
    </location>
</feature>
<feature type="region of interest" description="Disordered" evidence="11">
    <location>
        <begin position="466"/>
        <end position="492"/>
    </location>
</feature>
<reference evidence="13" key="1">
    <citation type="submission" date="2021-01" db="EMBL/GenBank/DDBJ databases">
        <authorList>
            <person name="Corre E."/>
            <person name="Pelletier E."/>
            <person name="Niang G."/>
            <person name="Scheremetjew M."/>
            <person name="Finn R."/>
            <person name="Kale V."/>
            <person name="Holt S."/>
            <person name="Cochrane G."/>
            <person name="Meng A."/>
            <person name="Brown T."/>
            <person name="Cohen L."/>
        </authorList>
    </citation>
    <scope>NUCLEOTIDE SEQUENCE</scope>
    <source>
        <strain evidence="13">CCMP1205</strain>
    </source>
</reference>
<dbReference type="GO" id="GO:0000139">
    <property type="term" value="C:Golgi membrane"/>
    <property type="evidence" value="ECO:0007669"/>
    <property type="project" value="UniProtKB-SubCell"/>
</dbReference>
<dbReference type="AlphaFoldDB" id="A0A7S2SZP0"/>
<dbReference type="Pfam" id="PF00777">
    <property type="entry name" value="Glyco_transf_29"/>
    <property type="match status" value="1"/>
</dbReference>
<name>A0A7S2SZP0_9CHLO</name>
<accession>A0A7S2SZP0</accession>
<dbReference type="PANTHER" id="PTHR11987">
    <property type="entry name" value="ALPHA-2,8-SIALYLTRANSFERASE"/>
    <property type="match status" value="1"/>
</dbReference>
<dbReference type="InterPro" id="IPR038578">
    <property type="entry name" value="GT29-like_sf"/>
</dbReference>
<dbReference type="InterPro" id="IPR050943">
    <property type="entry name" value="Glycosyltr_29_Sialyltrsf"/>
</dbReference>
<keyword evidence="4" id="KW-0808">Transferase</keyword>
<keyword evidence="8" id="KW-0333">Golgi apparatus</keyword>
<evidence type="ECO:0000256" key="10">
    <source>
        <dbReference type="ARBA" id="ARBA00023180"/>
    </source>
</evidence>
<dbReference type="GO" id="GO:0006491">
    <property type="term" value="P:N-glycan processing"/>
    <property type="evidence" value="ECO:0007669"/>
    <property type="project" value="TreeGrafter"/>
</dbReference>
<dbReference type="GO" id="GO:0009311">
    <property type="term" value="P:oligosaccharide metabolic process"/>
    <property type="evidence" value="ECO:0007669"/>
    <property type="project" value="TreeGrafter"/>
</dbReference>
<evidence type="ECO:0000256" key="2">
    <source>
        <dbReference type="ARBA" id="ARBA00006003"/>
    </source>
</evidence>
<keyword evidence="10" id="KW-0325">Glycoprotein</keyword>
<feature type="compositionally biased region" description="Basic and acidic residues" evidence="11">
    <location>
        <begin position="87"/>
        <end position="108"/>
    </location>
</feature>
<keyword evidence="9" id="KW-0472">Membrane</keyword>
<evidence type="ECO:0000256" key="1">
    <source>
        <dbReference type="ARBA" id="ARBA00004323"/>
    </source>
</evidence>
<organism evidence="13">
    <name type="scientific">Chloropicon primus</name>
    <dbReference type="NCBI Taxonomy" id="1764295"/>
    <lineage>
        <taxon>Eukaryota</taxon>
        <taxon>Viridiplantae</taxon>
        <taxon>Chlorophyta</taxon>
        <taxon>Chloropicophyceae</taxon>
        <taxon>Chloropicales</taxon>
        <taxon>Chloropicaceae</taxon>
        <taxon>Chloropicon</taxon>
    </lineage>
</organism>
<feature type="signal peptide" evidence="12">
    <location>
        <begin position="1"/>
        <end position="33"/>
    </location>
</feature>
<evidence type="ECO:0000256" key="12">
    <source>
        <dbReference type="SAM" id="SignalP"/>
    </source>
</evidence>
<dbReference type="GO" id="GO:0003828">
    <property type="term" value="F:alpha-N-acetylneuraminate alpha-2,8-sialyltransferase activity"/>
    <property type="evidence" value="ECO:0007669"/>
    <property type="project" value="TreeGrafter"/>
</dbReference>
<dbReference type="CDD" id="cd19952">
    <property type="entry name" value="GT29"/>
    <property type="match status" value="1"/>
</dbReference>
<comment type="subcellular location">
    <subcellularLocation>
        <location evidence="1">Golgi apparatus membrane</location>
        <topology evidence="1">Single-pass type II membrane protein</topology>
    </subcellularLocation>
</comment>
<evidence type="ECO:0008006" key="14">
    <source>
        <dbReference type="Google" id="ProtNLM"/>
    </source>
</evidence>
<keyword evidence="12" id="KW-0732">Signal</keyword>
<keyword evidence="6" id="KW-0735">Signal-anchor</keyword>
<dbReference type="Gene3D" id="3.90.1480.20">
    <property type="entry name" value="Glycosyl transferase family 29"/>
    <property type="match status" value="1"/>
</dbReference>
<keyword evidence="3" id="KW-0328">Glycosyltransferase</keyword>
<evidence type="ECO:0000256" key="3">
    <source>
        <dbReference type="ARBA" id="ARBA00022676"/>
    </source>
</evidence>
<gene>
    <name evidence="13" type="ORF">CPRI1469_LOCUS3214</name>
</gene>
<evidence type="ECO:0000313" key="13">
    <source>
        <dbReference type="EMBL" id="CAD9714361.1"/>
    </source>
</evidence>
<evidence type="ECO:0000256" key="7">
    <source>
        <dbReference type="ARBA" id="ARBA00022989"/>
    </source>
</evidence>
<evidence type="ECO:0000256" key="9">
    <source>
        <dbReference type="ARBA" id="ARBA00023136"/>
    </source>
</evidence>
<proteinExistence type="inferred from homology"/>
<dbReference type="EMBL" id="HBHL01004948">
    <property type="protein sequence ID" value="CAD9714361.1"/>
    <property type="molecule type" value="Transcribed_RNA"/>
</dbReference>
<evidence type="ECO:0000256" key="5">
    <source>
        <dbReference type="ARBA" id="ARBA00022692"/>
    </source>
</evidence>
<dbReference type="InterPro" id="IPR001675">
    <property type="entry name" value="Glyco_trans_29"/>
</dbReference>
<evidence type="ECO:0000256" key="11">
    <source>
        <dbReference type="SAM" id="MobiDB-lite"/>
    </source>
</evidence>
<comment type="similarity">
    <text evidence="2">Belongs to the glycosyltransferase 29 family.</text>
</comment>
<sequence length="492" mass="56118">MVEGCPRWSRYMGGLCLWVVLTALFGFCSPIQGVGVQDRSLLVGMESFRGLPEGPRRLPLPANSRSSPQGRMRDMNRRRGSPRLAMKRRDEGRRRSSLRESSRRREAAKLRFKEASQVRKAKMAAHEQSVTRILPADWRPHIRPDIDIVMSKKGLEPDFETKGGGEEKLNRYNQPYLDLEVKTHSATRNIELETAFLPYMPDGDIGGDKENRTRIKTCALVGNGGTLYGSGKGKDIDGHDAVFRINYAPVIGFEEDVGNKTTFDIVNKQACMALTSGLSTFRRPKSTLILWEAHSRVIRNRVYLKLVETDTTREEKIWLLSPSVVTLSRMIWLTMKRDIERDIDTVRKDLGQRVAVDRERYTPFVIQKATKLGPTFEGHKMFSFHIKPMTGMVSLFFALQVCETLDLYGFEAITTNINRRYHYFDEVEGFMHRHSFDLALEVFERISQVIPVRIHTSTSAHRSFVDQPAEVTETTTETTETTEKVSGSSSFL</sequence>
<keyword evidence="7" id="KW-1133">Transmembrane helix</keyword>
<keyword evidence="5" id="KW-0812">Transmembrane</keyword>
<evidence type="ECO:0000256" key="6">
    <source>
        <dbReference type="ARBA" id="ARBA00022968"/>
    </source>
</evidence>
<dbReference type="PANTHER" id="PTHR11987:SF53">
    <property type="entry name" value="ALPHA-2,8-SIALYLTRANSFERASE 8F-LIKE"/>
    <property type="match status" value="1"/>
</dbReference>
<protein>
    <recommendedName>
        <fullName evidence="14">Sialyltransferase</fullName>
    </recommendedName>
</protein>
<evidence type="ECO:0000256" key="8">
    <source>
        <dbReference type="ARBA" id="ARBA00023034"/>
    </source>
</evidence>
<evidence type="ECO:0000256" key="4">
    <source>
        <dbReference type="ARBA" id="ARBA00022679"/>
    </source>
</evidence>
<feature type="chain" id="PRO_5031085477" description="Sialyltransferase" evidence="12">
    <location>
        <begin position="34"/>
        <end position="492"/>
    </location>
</feature>